<dbReference type="InterPro" id="IPR019734">
    <property type="entry name" value="TPR_rpt"/>
</dbReference>
<dbReference type="InterPro" id="IPR011990">
    <property type="entry name" value="TPR-like_helical_dom_sf"/>
</dbReference>
<feature type="compositionally biased region" description="Basic and acidic residues" evidence="2">
    <location>
        <begin position="306"/>
        <end position="336"/>
    </location>
</feature>
<dbReference type="PROSITE" id="PS50005">
    <property type="entry name" value="TPR"/>
    <property type="match status" value="1"/>
</dbReference>
<feature type="compositionally biased region" description="Low complexity" evidence="2">
    <location>
        <begin position="392"/>
        <end position="408"/>
    </location>
</feature>
<keyword evidence="1" id="KW-0802">TPR repeat</keyword>
<dbReference type="AlphaFoldDB" id="A0A953JDU6"/>
<evidence type="ECO:0008006" key="5">
    <source>
        <dbReference type="Google" id="ProtNLM"/>
    </source>
</evidence>
<feature type="repeat" description="TPR" evidence="1">
    <location>
        <begin position="83"/>
        <end position="116"/>
    </location>
</feature>
<feature type="compositionally biased region" description="Low complexity" evidence="2">
    <location>
        <begin position="338"/>
        <end position="347"/>
    </location>
</feature>
<dbReference type="Proteomes" id="UP000705867">
    <property type="component" value="Unassembled WGS sequence"/>
</dbReference>
<feature type="compositionally biased region" description="Basic and acidic residues" evidence="2">
    <location>
        <begin position="348"/>
        <end position="374"/>
    </location>
</feature>
<proteinExistence type="predicted"/>
<evidence type="ECO:0000313" key="4">
    <source>
        <dbReference type="Proteomes" id="UP000705867"/>
    </source>
</evidence>
<dbReference type="EMBL" id="JAIOIV010000055">
    <property type="protein sequence ID" value="MBZ0155916.1"/>
    <property type="molecule type" value="Genomic_DNA"/>
</dbReference>
<dbReference type="Gene3D" id="1.25.40.10">
    <property type="entry name" value="Tetratricopeptide repeat domain"/>
    <property type="match status" value="1"/>
</dbReference>
<protein>
    <recommendedName>
        <fullName evidence="5">Tetratricopeptide repeat protein</fullName>
    </recommendedName>
</protein>
<accession>A0A953JDU6</accession>
<comment type="caution">
    <text evidence="3">The sequence shown here is derived from an EMBL/GenBank/DDBJ whole genome shotgun (WGS) entry which is preliminary data.</text>
</comment>
<organism evidence="3 4">
    <name type="scientific">Candidatus Nitrobium versatile</name>
    <dbReference type="NCBI Taxonomy" id="2884831"/>
    <lineage>
        <taxon>Bacteria</taxon>
        <taxon>Pseudomonadati</taxon>
        <taxon>Nitrospirota</taxon>
        <taxon>Nitrospiria</taxon>
        <taxon>Nitrospirales</taxon>
        <taxon>Nitrospiraceae</taxon>
        <taxon>Candidatus Nitrobium</taxon>
    </lineage>
</organism>
<sequence length="408" mass="45290">MTPRNNTQGRGRKGIRSAGMLVLFCIAAVVSLSPLAVCAKDPAQGDSPNYLAEGNRYRSNGECEKALESYAKARDLRQFLHDESYFLSVADCYVVLRKYDQAIEAYTRAIEGTRNKALLSEMYRNRGRAYYLKAARGATLDMAYLELARRDLREAAVSGADVADIEKSIVRDLKVKKPSPAPDSVEHLNTVTGQEVDVIESSRKIVVGGGKYVVHLSRDTRITDKDAHPLTAFDIKPGDVIDFTYANGYRNTADEMMHVSSLTVTLHRSVPLRERADIEVDRYEEELRKIVQKIGELEHAIEELREQQEKRVEEAPPAVPHKETVPGKKPKQEKPLPAKKTTPAKTTGEAEKASGEGTEELSRKYLEEPLEKIRQQYGSPPPKGAAKDIGERSPSGSSTGPETGNEKH</sequence>
<gene>
    <name evidence="3" type="ORF">K8I29_06840</name>
</gene>
<reference evidence="3" key="2">
    <citation type="submission" date="2021-08" db="EMBL/GenBank/DDBJ databases">
        <authorList>
            <person name="Dalcin Martins P."/>
        </authorList>
    </citation>
    <scope>NUCLEOTIDE SEQUENCE</scope>
    <source>
        <strain evidence="3">MAG_39</strain>
    </source>
</reference>
<evidence type="ECO:0000313" key="3">
    <source>
        <dbReference type="EMBL" id="MBZ0155916.1"/>
    </source>
</evidence>
<dbReference type="SUPFAM" id="SSF48452">
    <property type="entry name" value="TPR-like"/>
    <property type="match status" value="1"/>
</dbReference>
<name>A0A953JDU6_9BACT</name>
<evidence type="ECO:0000256" key="2">
    <source>
        <dbReference type="SAM" id="MobiDB-lite"/>
    </source>
</evidence>
<evidence type="ECO:0000256" key="1">
    <source>
        <dbReference type="PROSITE-ProRule" id="PRU00339"/>
    </source>
</evidence>
<feature type="region of interest" description="Disordered" evidence="2">
    <location>
        <begin position="306"/>
        <end position="408"/>
    </location>
</feature>
<reference evidence="3" key="1">
    <citation type="journal article" date="2021" name="bioRxiv">
        <title>Unraveling nitrogen, sulfur and carbon metabolic pathways and microbial community transcriptional responses to substrate deprivation and toxicity stresses in a bioreactor mimicking anoxic brackish coastal sediment conditions.</title>
        <authorList>
            <person name="Martins P.D."/>
            <person name="Echeveste M.J."/>
            <person name="Arshad A."/>
            <person name="Kurth J."/>
            <person name="Ouboter H."/>
            <person name="Jetten M.S.M."/>
            <person name="Welte C.U."/>
        </authorList>
    </citation>
    <scope>NUCLEOTIDE SEQUENCE</scope>
    <source>
        <strain evidence="3">MAG_39</strain>
    </source>
</reference>